<feature type="non-terminal residue" evidence="9">
    <location>
        <position position="285"/>
    </location>
</feature>
<keyword evidence="2" id="KW-0808">Transferase</keyword>
<dbReference type="OMA" id="FFCRLQK"/>
<evidence type="ECO:0000256" key="6">
    <source>
        <dbReference type="PROSITE-ProRule" id="PRU10141"/>
    </source>
</evidence>
<evidence type="ECO:0000256" key="1">
    <source>
        <dbReference type="ARBA" id="ARBA00022527"/>
    </source>
</evidence>
<evidence type="ECO:0000256" key="3">
    <source>
        <dbReference type="ARBA" id="ARBA00022741"/>
    </source>
</evidence>
<dbReference type="PROSITE" id="PS50011">
    <property type="entry name" value="PROTEIN_KINASE_DOM"/>
    <property type="match status" value="1"/>
</dbReference>
<sequence length="285" mass="31003">LGEPLGRGAMGVVRVATRKSDGCKFALKTIPKAGPQSLSGKTPTGEAMSIWERKVRDEVSLHFALGASLDIVTLHDGFEDEAGVHLLIDLCDGGDLLSGASCWTPFSEATAAPMIRGMLRALAACHEHGVVHRDVKPANFLFMRESDGRNRLKLSDFGLAARIPAIGATLTEQCGTYAYLSPEMARRRPYDFKIDAWAAGVVAYMLLAGEPPFADWDAIREGRSPTKDGLLRNIRRGKPDTPIENLPLSPGAKSLLQNLLHVDPDKRMSCKEAAEHYWVREKGAA</sequence>
<dbReference type="InterPro" id="IPR050205">
    <property type="entry name" value="CDPK_Ser/Thr_kinases"/>
</dbReference>
<feature type="non-terminal residue" evidence="9">
    <location>
        <position position="1"/>
    </location>
</feature>
<comment type="similarity">
    <text evidence="7">Belongs to the protein kinase superfamily.</text>
</comment>
<dbReference type="InterPro" id="IPR017441">
    <property type="entry name" value="Protein_kinase_ATP_BS"/>
</dbReference>
<evidence type="ECO:0000313" key="9">
    <source>
        <dbReference type="EMBL" id="ACO69251.1"/>
    </source>
</evidence>
<dbReference type="KEGG" id="mis:MICPUN_71355"/>
<evidence type="ECO:0000256" key="4">
    <source>
        <dbReference type="ARBA" id="ARBA00022777"/>
    </source>
</evidence>
<dbReference type="InParanoid" id="C1FGG0"/>
<dbReference type="Proteomes" id="UP000002009">
    <property type="component" value="Chromosome 8"/>
</dbReference>
<dbReference type="PROSITE" id="PS00108">
    <property type="entry name" value="PROTEIN_KINASE_ST"/>
    <property type="match status" value="1"/>
</dbReference>
<keyword evidence="5 6" id="KW-0067">ATP-binding</keyword>
<evidence type="ECO:0000256" key="5">
    <source>
        <dbReference type="ARBA" id="ARBA00022840"/>
    </source>
</evidence>
<keyword evidence="1 7" id="KW-0723">Serine/threonine-protein kinase</keyword>
<name>C1FGG0_MICCC</name>
<dbReference type="PROSITE" id="PS00107">
    <property type="entry name" value="PROTEIN_KINASE_ATP"/>
    <property type="match status" value="1"/>
</dbReference>
<accession>C1FGG0</accession>
<evidence type="ECO:0000313" key="10">
    <source>
        <dbReference type="Proteomes" id="UP000002009"/>
    </source>
</evidence>
<dbReference type="SUPFAM" id="SSF56112">
    <property type="entry name" value="Protein kinase-like (PK-like)"/>
    <property type="match status" value="1"/>
</dbReference>
<dbReference type="InterPro" id="IPR000719">
    <property type="entry name" value="Prot_kinase_dom"/>
</dbReference>
<dbReference type="Gene3D" id="3.30.200.20">
    <property type="entry name" value="Phosphorylase Kinase, domain 1"/>
    <property type="match status" value="1"/>
</dbReference>
<reference evidence="9 10" key="1">
    <citation type="journal article" date="2009" name="Science">
        <title>Green evolution and dynamic adaptations revealed by genomes of the marine picoeukaryotes Micromonas.</title>
        <authorList>
            <person name="Worden A.Z."/>
            <person name="Lee J.H."/>
            <person name="Mock T."/>
            <person name="Rouze P."/>
            <person name="Simmons M.P."/>
            <person name="Aerts A.L."/>
            <person name="Allen A.E."/>
            <person name="Cuvelier M.L."/>
            <person name="Derelle E."/>
            <person name="Everett M.V."/>
            <person name="Foulon E."/>
            <person name="Grimwood J."/>
            <person name="Gundlach H."/>
            <person name="Henrissat B."/>
            <person name="Napoli C."/>
            <person name="McDonald S.M."/>
            <person name="Parker M.S."/>
            <person name="Rombauts S."/>
            <person name="Salamov A."/>
            <person name="Von Dassow P."/>
            <person name="Badger J.H."/>
            <person name="Coutinho P.M."/>
            <person name="Demir E."/>
            <person name="Dubchak I."/>
            <person name="Gentemann C."/>
            <person name="Eikrem W."/>
            <person name="Gready J.E."/>
            <person name="John U."/>
            <person name="Lanier W."/>
            <person name="Lindquist E.A."/>
            <person name="Lucas S."/>
            <person name="Mayer K.F."/>
            <person name="Moreau H."/>
            <person name="Not F."/>
            <person name="Otillar R."/>
            <person name="Panaud O."/>
            <person name="Pangilinan J."/>
            <person name="Paulsen I."/>
            <person name="Piegu B."/>
            <person name="Poliakov A."/>
            <person name="Robbens S."/>
            <person name="Schmutz J."/>
            <person name="Toulza E."/>
            <person name="Wyss T."/>
            <person name="Zelensky A."/>
            <person name="Zhou K."/>
            <person name="Armbrust E.V."/>
            <person name="Bhattacharya D."/>
            <person name="Goodenough U.W."/>
            <person name="Van de Peer Y."/>
            <person name="Grigoriev I.V."/>
        </authorList>
    </citation>
    <scope>NUCLEOTIDE SEQUENCE [LARGE SCALE GENOMIC DNA]</scope>
    <source>
        <strain evidence="10">RCC299 / NOUM17</strain>
    </source>
</reference>
<dbReference type="SMART" id="SM00220">
    <property type="entry name" value="S_TKc"/>
    <property type="match status" value="1"/>
</dbReference>
<dbReference type="GeneID" id="8245914"/>
<keyword evidence="3 6" id="KW-0547">Nucleotide-binding</keyword>
<feature type="binding site" evidence="6">
    <location>
        <position position="28"/>
    </location>
    <ligand>
        <name>ATP</name>
        <dbReference type="ChEBI" id="CHEBI:30616"/>
    </ligand>
</feature>
<gene>
    <name evidence="9" type="ORF">MICPUN_71355</name>
</gene>
<keyword evidence="4" id="KW-0418">Kinase</keyword>
<dbReference type="Pfam" id="PF00069">
    <property type="entry name" value="Pkinase"/>
    <property type="match status" value="1"/>
</dbReference>
<dbReference type="STRING" id="296587.C1FGG0"/>
<evidence type="ECO:0000256" key="7">
    <source>
        <dbReference type="RuleBase" id="RU000304"/>
    </source>
</evidence>
<dbReference type="AlphaFoldDB" id="C1FGG0"/>
<dbReference type="Gene3D" id="1.10.510.10">
    <property type="entry name" value="Transferase(Phosphotransferase) domain 1"/>
    <property type="match status" value="1"/>
</dbReference>
<dbReference type="PANTHER" id="PTHR24349">
    <property type="entry name" value="SERINE/THREONINE-PROTEIN KINASE"/>
    <property type="match status" value="1"/>
</dbReference>
<dbReference type="GO" id="GO:0004674">
    <property type="term" value="F:protein serine/threonine kinase activity"/>
    <property type="evidence" value="ECO:0007669"/>
    <property type="project" value="UniProtKB-KW"/>
</dbReference>
<dbReference type="GO" id="GO:0005524">
    <property type="term" value="F:ATP binding"/>
    <property type="evidence" value="ECO:0007669"/>
    <property type="project" value="UniProtKB-UniRule"/>
</dbReference>
<dbReference type="EMBL" id="CP001575">
    <property type="protein sequence ID" value="ACO69251.1"/>
    <property type="molecule type" value="Genomic_DNA"/>
</dbReference>
<evidence type="ECO:0000259" key="8">
    <source>
        <dbReference type="PROSITE" id="PS50011"/>
    </source>
</evidence>
<dbReference type="OrthoDB" id="40902at2759"/>
<evidence type="ECO:0000256" key="2">
    <source>
        <dbReference type="ARBA" id="ARBA00022679"/>
    </source>
</evidence>
<proteinExistence type="inferred from homology"/>
<feature type="domain" description="Protein kinase" evidence="8">
    <location>
        <begin position="1"/>
        <end position="279"/>
    </location>
</feature>
<dbReference type="InterPro" id="IPR008271">
    <property type="entry name" value="Ser/Thr_kinase_AS"/>
</dbReference>
<protein>
    <recommendedName>
        <fullName evidence="8">Protein kinase domain-containing protein</fullName>
    </recommendedName>
</protein>
<organism evidence="9 10">
    <name type="scientific">Micromonas commoda (strain RCC299 / NOUM17 / CCMP2709)</name>
    <name type="common">Picoplanktonic green alga</name>
    <dbReference type="NCBI Taxonomy" id="296587"/>
    <lineage>
        <taxon>Eukaryota</taxon>
        <taxon>Viridiplantae</taxon>
        <taxon>Chlorophyta</taxon>
        <taxon>Mamiellophyceae</taxon>
        <taxon>Mamiellales</taxon>
        <taxon>Mamiellaceae</taxon>
        <taxon>Micromonas</taxon>
    </lineage>
</organism>
<dbReference type="InterPro" id="IPR011009">
    <property type="entry name" value="Kinase-like_dom_sf"/>
</dbReference>
<keyword evidence="10" id="KW-1185">Reference proteome</keyword>
<dbReference type="RefSeq" id="XP_002507993.1">
    <property type="nucleotide sequence ID" value="XM_002507947.1"/>
</dbReference>
<dbReference type="eggNOG" id="KOG0032">
    <property type="taxonomic scope" value="Eukaryota"/>
</dbReference>